<dbReference type="PANTHER" id="PTHR35910">
    <property type="entry name" value="2EXR DOMAIN-CONTAINING PROTEIN"/>
    <property type="match status" value="1"/>
</dbReference>
<comment type="caution">
    <text evidence="2">The sequence shown here is derived from an EMBL/GenBank/DDBJ whole genome shotgun (WGS) entry which is preliminary data.</text>
</comment>
<organism evidence="2 3">
    <name type="scientific">Phomopsis amygdali</name>
    <name type="common">Fusicoccum amygdali</name>
    <dbReference type="NCBI Taxonomy" id="1214568"/>
    <lineage>
        <taxon>Eukaryota</taxon>
        <taxon>Fungi</taxon>
        <taxon>Dikarya</taxon>
        <taxon>Ascomycota</taxon>
        <taxon>Pezizomycotina</taxon>
        <taxon>Sordariomycetes</taxon>
        <taxon>Sordariomycetidae</taxon>
        <taxon>Diaporthales</taxon>
        <taxon>Diaporthaceae</taxon>
        <taxon>Diaporthe</taxon>
    </lineage>
</organism>
<dbReference type="Pfam" id="PF20150">
    <property type="entry name" value="2EXR"/>
    <property type="match status" value="1"/>
</dbReference>
<evidence type="ECO:0000313" key="2">
    <source>
        <dbReference type="EMBL" id="KAK2596604.1"/>
    </source>
</evidence>
<dbReference type="EMBL" id="JAUJFL010000011">
    <property type="protein sequence ID" value="KAK2596604.1"/>
    <property type="molecule type" value="Genomic_DNA"/>
</dbReference>
<gene>
    <name evidence="2" type="ORF">N8I77_013485</name>
</gene>
<dbReference type="PANTHER" id="PTHR35910:SF6">
    <property type="entry name" value="2EXR DOMAIN-CONTAINING PROTEIN"/>
    <property type="match status" value="1"/>
</dbReference>
<evidence type="ECO:0000313" key="3">
    <source>
        <dbReference type="Proteomes" id="UP001265746"/>
    </source>
</evidence>
<keyword evidence="3" id="KW-1185">Reference proteome</keyword>
<proteinExistence type="predicted"/>
<name>A0AAD9S4D5_PHOAM</name>
<feature type="domain" description="2EXR" evidence="1">
    <location>
        <begin position="116"/>
        <end position="196"/>
    </location>
</feature>
<protein>
    <recommendedName>
        <fullName evidence="1">2EXR domain-containing protein</fullName>
    </recommendedName>
</protein>
<dbReference type="InterPro" id="IPR045518">
    <property type="entry name" value="2EXR"/>
</dbReference>
<accession>A0AAD9S4D5</accession>
<evidence type="ECO:0000259" key="1">
    <source>
        <dbReference type="Pfam" id="PF20150"/>
    </source>
</evidence>
<sequence>MSDLDNAMYPLLSFKYKPTTPAARNVQLNEDDRLRYHDDKLRIQALSMNEISELSSASYLVSRLPALDVTMLSNLQTGLSVSDVIETPQRVRAVTEAQAQRETEVYSTPGPTLTNFHIFGYLPAELRVKIWILSFLSRVVELHPTWPNNVVVRDDGRQHQWQSGCNNPAALSVCSEAREIALGHFRIAYPLISITNQRDTLQPFTRYATEIGTDAFHNTNFDGK</sequence>
<dbReference type="Proteomes" id="UP001265746">
    <property type="component" value="Unassembled WGS sequence"/>
</dbReference>
<dbReference type="AlphaFoldDB" id="A0AAD9S4D5"/>
<reference evidence="2" key="1">
    <citation type="submission" date="2023-06" db="EMBL/GenBank/DDBJ databases">
        <authorList>
            <person name="Noh H."/>
        </authorList>
    </citation>
    <scope>NUCLEOTIDE SEQUENCE</scope>
    <source>
        <strain evidence="2">DUCC20226</strain>
    </source>
</reference>